<dbReference type="Proteomes" id="UP001148662">
    <property type="component" value="Unassembled WGS sequence"/>
</dbReference>
<accession>A0ACC1TDP7</accession>
<organism evidence="1 2">
    <name type="scientific">Phlebia brevispora</name>
    <dbReference type="NCBI Taxonomy" id="194682"/>
    <lineage>
        <taxon>Eukaryota</taxon>
        <taxon>Fungi</taxon>
        <taxon>Dikarya</taxon>
        <taxon>Basidiomycota</taxon>
        <taxon>Agaricomycotina</taxon>
        <taxon>Agaricomycetes</taxon>
        <taxon>Polyporales</taxon>
        <taxon>Meruliaceae</taxon>
        <taxon>Phlebia</taxon>
    </lineage>
</organism>
<gene>
    <name evidence="1" type="ORF">NM688_g579</name>
</gene>
<keyword evidence="2" id="KW-1185">Reference proteome</keyword>
<reference evidence="1" key="1">
    <citation type="submission" date="2022-07" db="EMBL/GenBank/DDBJ databases">
        <title>Genome Sequence of Phlebia brevispora.</title>
        <authorList>
            <person name="Buettner E."/>
        </authorList>
    </citation>
    <scope>NUCLEOTIDE SEQUENCE</scope>
    <source>
        <strain evidence="1">MPL23</strain>
    </source>
</reference>
<sequence length="345" mass="36764">MRNSSLIFPPLPPHSAYHRLAVSAEAARAASAEPRPEASTSTSSVTVKTEEFASTTLLYPDDDEPPSEKNSPKLPSSSSSGSSSLTVPALTPNCSSSTVSSPPLTATTSLSSVDGDTASDAGPTTVVPGVDEDEVDRLTAQWLASPSTIEAFAGPSPKDASEQSMRKRYAKNSSFAFPQSPTPRSRLVASKPLSLKRSPSPDLVFPPPPPPRNRVRLITPPPQPRPCTPPRKRTTSSNSIQLSAQHTPISHRGLHMSPSSSASLAHYKSNLDPPPPAIFKPTTRAPLLLGLTDDPSLTLPSPELTKTPSRKKHSSPYNRRLGIAKQTRRVSVRAADTEEVVRLTV</sequence>
<comment type="caution">
    <text evidence="1">The sequence shown here is derived from an EMBL/GenBank/DDBJ whole genome shotgun (WGS) entry which is preliminary data.</text>
</comment>
<protein>
    <submittedName>
        <fullName evidence="1">Uncharacterized protein</fullName>
    </submittedName>
</protein>
<name>A0ACC1TDP7_9APHY</name>
<proteinExistence type="predicted"/>
<evidence type="ECO:0000313" key="1">
    <source>
        <dbReference type="EMBL" id="KAJ3559033.1"/>
    </source>
</evidence>
<dbReference type="EMBL" id="JANHOG010000049">
    <property type="protein sequence ID" value="KAJ3559033.1"/>
    <property type="molecule type" value="Genomic_DNA"/>
</dbReference>
<evidence type="ECO:0000313" key="2">
    <source>
        <dbReference type="Proteomes" id="UP001148662"/>
    </source>
</evidence>